<dbReference type="EMBL" id="PTRA01000001">
    <property type="protein sequence ID" value="PQA60396.1"/>
    <property type="molecule type" value="Genomic_DNA"/>
</dbReference>
<dbReference type="Proteomes" id="UP000239590">
    <property type="component" value="Unassembled WGS sequence"/>
</dbReference>
<dbReference type="EC" id="5.2.1.8" evidence="3"/>
<dbReference type="GO" id="GO:0003755">
    <property type="term" value="F:peptidyl-prolyl cis-trans isomerase activity"/>
    <property type="evidence" value="ECO:0007669"/>
    <property type="project" value="UniProtKB-UniRule"/>
</dbReference>
<keyword evidence="6" id="KW-1185">Reference proteome</keyword>
<name>A0A2S7IRU2_9BACT</name>
<organism evidence="5 6">
    <name type="scientific">Siphonobacter curvatus</name>
    <dbReference type="NCBI Taxonomy" id="2094562"/>
    <lineage>
        <taxon>Bacteria</taxon>
        <taxon>Pseudomonadati</taxon>
        <taxon>Bacteroidota</taxon>
        <taxon>Cytophagia</taxon>
        <taxon>Cytophagales</taxon>
        <taxon>Cytophagaceae</taxon>
        <taxon>Siphonobacter</taxon>
    </lineage>
</organism>
<reference evidence="6" key="1">
    <citation type="submission" date="2018-02" db="EMBL/GenBank/DDBJ databases">
        <title>Genome sequencing of Solimonas sp. HR-BB.</title>
        <authorList>
            <person name="Lee Y."/>
            <person name="Jeon C.O."/>
        </authorList>
    </citation>
    <scope>NUCLEOTIDE SEQUENCE [LARGE SCALE GENOMIC DNA]</scope>
    <source>
        <strain evidence="6">HR-U</strain>
    </source>
</reference>
<comment type="caution">
    <text evidence="5">The sequence shown here is derived from an EMBL/GenBank/DDBJ whole genome shotgun (WGS) entry which is preliminary data.</text>
</comment>
<sequence length="193" mass="21502">MNKRYFLLPLLAILLLASKPEKTYPVGQIKTPQGEILFWLYDETPNHKASFIKLAKQGYWDSYTFNRVIPNFVAQGGCPDTPEGFAGSPYLLKPEFVKSIRHVYGAVGAGRDDNPGMLSAGCQFYIVQNKQGLARLDDKYTVYGQVFKGMDIVDAIVAVKRDSTDTPLTPITLDVNVIQLSGSELKKLGYFVK</sequence>
<evidence type="ECO:0000259" key="4">
    <source>
        <dbReference type="PROSITE" id="PS50072"/>
    </source>
</evidence>
<dbReference type="InterPro" id="IPR002130">
    <property type="entry name" value="Cyclophilin-type_PPIase_dom"/>
</dbReference>
<comment type="similarity">
    <text evidence="3">Belongs to the cyclophilin-type PPIase family.</text>
</comment>
<evidence type="ECO:0000313" key="6">
    <source>
        <dbReference type="Proteomes" id="UP000239590"/>
    </source>
</evidence>
<dbReference type="OrthoDB" id="9807797at2"/>
<evidence type="ECO:0000256" key="1">
    <source>
        <dbReference type="ARBA" id="ARBA00023110"/>
    </source>
</evidence>
<dbReference type="PROSITE" id="PS50072">
    <property type="entry name" value="CSA_PPIASE_2"/>
    <property type="match status" value="1"/>
</dbReference>
<dbReference type="RefSeq" id="WP_104712645.1">
    <property type="nucleotide sequence ID" value="NZ_PTRA01000001.1"/>
</dbReference>
<feature type="domain" description="PPIase cyclophilin-type" evidence="4">
    <location>
        <begin position="23"/>
        <end position="173"/>
    </location>
</feature>
<comment type="catalytic activity">
    <reaction evidence="3">
        <text>[protein]-peptidylproline (omega=180) = [protein]-peptidylproline (omega=0)</text>
        <dbReference type="Rhea" id="RHEA:16237"/>
        <dbReference type="Rhea" id="RHEA-COMP:10747"/>
        <dbReference type="Rhea" id="RHEA-COMP:10748"/>
        <dbReference type="ChEBI" id="CHEBI:83833"/>
        <dbReference type="ChEBI" id="CHEBI:83834"/>
        <dbReference type="EC" id="5.2.1.8"/>
    </reaction>
</comment>
<keyword evidence="1 3" id="KW-0697">Rotamase</keyword>
<dbReference type="SUPFAM" id="SSF50891">
    <property type="entry name" value="Cyclophilin-like"/>
    <property type="match status" value="1"/>
</dbReference>
<evidence type="ECO:0000256" key="3">
    <source>
        <dbReference type="RuleBase" id="RU363019"/>
    </source>
</evidence>
<dbReference type="PANTHER" id="PTHR45625:SF4">
    <property type="entry name" value="PEPTIDYLPROLYL ISOMERASE DOMAIN AND WD REPEAT-CONTAINING PROTEIN 1"/>
    <property type="match status" value="1"/>
</dbReference>
<keyword evidence="2 3" id="KW-0413">Isomerase</keyword>
<comment type="function">
    <text evidence="3">PPIases accelerate the folding of proteins. It catalyzes the cis-trans isomerization of proline imidic peptide bonds in oligopeptides.</text>
</comment>
<protein>
    <recommendedName>
        <fullName evidence="3">Peptidyl-prolyl cis-trans isomerase</fullName>
        <shortName evidence="3">PPIase</shortName>
        <ecNumber evidence="3">5.2.1.8</ecNumber>
    </recommendedName>
</protein>
<proteinExistence type="inferred from homology"/>
<evidence type="ECO:0000313" key="5">
    <source>
        <dbReference type="EMBL" id="PQA60396.1"/>
    </source>
</evidence>
<accession>A0A2S7IRU2</accession>
<dbReference type="Gene3D" id="2.40.100.10">
    <property type="entry name" value="Cyclophilin-like"/>
    <property type="match status" value="1"/>
</dbReference>
<dbReference type="InterPro" id="IPR029000">
    <property type="entry name" value="Cyclophilin-like_dom_sf"/>
</dbReference>
<dbReference type="InterPro" id="IPR044666">
    <property type="entry name" value="Cyclophilin_A-like"/>
</dbReference>
<gene>
    <name evidence="5" type="ORF">C5O19_12495</name>
</gene>
<dbReference type="Pfam" id="PF00160">
    <property type="entry name" value="Pro_isomerase"/>
    <property type="match status" value="1"/>
</dbReference>
<dbReference type="AlphaFoldDB" id="A0A2S7IRU2"/>
<dbReference type="PANTHER" id="PTHR45625">
    <property type="entry name" value="PEPTIDYL-PROLYL CIS-TRANS ISOMERASE-RELATED"/>
    <property type="match status" value="1"/>
</dbReference>
<evidence type="ECO:0000256" key="2">
    <source>
        <dbReference type="ARBA" id="ARBA00023235"/>
    </source>
</evidence>
<dbReference type="PRINTS" id="PR00153">
    <property type="entry name" value="CSAPPISMRASE"/>
</dbReference>